<organism evidence="1 2">
    <name type="scientific">Roseateles paludis</name>
    <dbReference type="NCBI Taxonomy" id="3145238"/>
    <lineage>
        <taxon>Bacteria</taxon>
        <taxon>Pseudomonadati</taxon>
        <taxon>Pseudomonadota</taxon>
        <taxon>Betaproteobacteria</taxon>
        <taxon>Burkholderiales</taxon>
        <taxon>Sphaerotilaceae</taxon>
        <taxon>Roseateles</taxon>
    </lineage>
</organism>
<evidence type="ECO:0000313" key="2">
    <source>
        <dbReference type="Proteomes" id="UP001495147"/>
    </source>
</evidence>
<gene>
    <name evidence="1" type="ORF">ABDJ85_02935</name>
</gene>
<dbReference type="EMBL" id="JBDPZD010000001">
    <property type="protein sequence ID" value="MEO3690405.1"/>
    <property type="molecule type" value="Genomic_DNA"/>
</dbReference>
<keyword evidence="2" id="KW-1185">Reference proteome</keyword>
<protein>
    <submittedName>
        <fullName evidence="1">Uncharacterized protein</fullName>
    </submittedName>
</protein>
<name>A0ABV0FXJ8_9BURK</name>
<accession>A0ABV0FXJ8</accession>
<reference evidence="1 2" key="1">
    <citation type="submission" date="2024-05" db="EMBL/GenBank/DDBJ databases">
        <title>Roseateles sp. DJS-2-20 16S ribosomal RNA gene Genome sequencing and assembly.</title>
        <authorList>
            <person name="Woo H."/>
        </authorList>
    </citation>
    <scope>NUCLEOTIDE SEQUENCE [LARGE SCALE GENOMIC DNA]</scope>
    <source>
        <strain evidence="1 2">DJS-2-20</strain>
    </source>
</reference>
<evidence type="ECO:0000313" key="1">
    <source>
        <dbReference type="EMBL" id="MEO3690405.1"/>
    </source>
</evidence>
<sequence>MRSTACCDAPEIHALRCSHCSGEWLICAECDCWITRRGAEVIAAPPYVFSDGAGNRPCPHCKTVLSRGALNCGELLARCEVPLGDVIDEGLRGFGGGRVG</sequence>
<comment type="caution">
    <text evidence="1">The sequence shown here is derived from an EMBL/GenBank/DDBJ whole genome shotgun (WGS) entry which is preliminary data.</text>
</comment>
<dbReference type="Proteomes" id="UP001495147">
    <property type="component" value="Unassembled WGS sequence"/>
</dbReference>
<proteinExistence type="predicted"/>